<evidence type="ECO:0000256" key="1">
    <source>
        <dbReference type="SAM" id="SignalP"/>
    </source>
</evidence>
<sequence length="282" mass="30233">MKITKVLCSVLAALTLVSASFISASAADENSKADIKKATVAPVIDGKIDKIWSHAPEIKPTQSGDNPTEGLKDKSYFKMLWDDKGFYVLAYVADTTVNPDVAGDAWKHVANGLELYVSETDAKEWDPAKAYKANGAGGTGDYIVRLASDGNGIITSDLLPADKVSFKTVVNKGKDYIVEVFIPWNKTDAKHEVGSKMGITFKIRDDTTGNGEENGWAMWDTLPDGNGQHRYWDMTYCIPTVTLVAGPEITPEPPATADTLSIVLVVAAASAAAVFAASKKRG</sequence>
<proteinExistence type="predicted"/>
<evidence type="ECO:0000313" key="4">
    <source>
        <dbReference type="Proteomes" id="UP001139365"/>
    </source>
</evidence>
<reference evidence="3 4" key="1">
    <citation type="submission" date="2022-03" db="EMBL/GenBank/DDBJ databases">
        <title>Metagenome-assembled genomes from swine fecal metagenomes.</title>
        <authorList>
            <person name="Holman D.B."/>
            <person name="Kommadath A."/>
        </authorList>
    </citation>
    <scope>NUCLEOTIDE SEQUENCE [LARGE SCALE GENOMIC DNA]</scope>
    <source>
        <strain evidence="3">SUG147</strain>
    </source>
</reference>
<dbReference type="InterPro" id="IPR010502">
    <property type="entry name" value="Carb-bd_dom_fam9"/>
</dbReference>
<name>A0AAE3FGB4_9BACT</name>
<dbReference type="SUPFAM" id="SSF49344">
    <property type="entry name" value="CBD9-like"/>
    <property type="match status" value="1"/>
</dbReference>
<dbReference type="GO" id="GO:0004553">
    <property type="term" value="F:hydrolase activity, hydrolyzing O-glycosyl compounds"/>
    <property type="evidence" value="ECO:0007669"/>
    <property type="project" value="InterPro"/>
</dbReference>
<protein>
    <recommendedName>
        <fullName evidence="2">Carbohydrate-binding domain-containing protein</fullName>
    </recommendedName>
</protein>
<feature type="signal peptide" evidence="1">
    <location>
        <begin position="1"/>
        <end position="26"/>
    </location>
</feature>
<feature type="chain" id="PRO_5042107357" description="Carbohydrate-binding domain-containing protein" evidence="1">
    <location>
        <begin position="27"/>
        <end position="282"/>
    </location>
</feature>
<evidence type="ECO:0000259" key="2">
    <source>
        <dbReference type="Pfam" id="PF06452"/>
    </source>
</evidence>
<feature type="domain" description="Carbohydrate-binding" evidence="2">
    <location>
        <begin position="44"/>
        <end position="242"/>
    </location>
</feature>
<dbReference type="GO" id="GO:0030246">
    <property type="term" value="F:carbohydrate binding"/>
    <property type="evidence" value="ECO:0007669"/>
    <property type="project" value="InterPro"/>
</dbReference>
<gene>
    <name evidence="3" type="ORF">MR241_06200</name>
</gene>
<dbReference type="AlphaFoldDB" id="A0AAE3FGB4"/>
<accession>A0AAE3FGB4</accession>
<evidence type="ECO:0000313" key="3">
    <source>
        <dbReference type="EMBL" id="MCI5755871.1"/>
    </source>
</evidence>
<keyword evidence="1" id="KW-0732">Signal</keyword>
<dbReference type="Gene3D" id="2.60.40.1190">
    <property type="match status" value="1"/>
</dbReference>
<dbReference type="EMBL" id="JALEMU010000096">
    <property type="protein sequence ID" value="MCI5755871.1"/>
    <property type="molecule type" value="Genomic_DNA"/>
</dbReference>
<comment type="caution">
    <text evidence="3">The sequence shown here is derived from an EMBL/GenBank/DDBJ whole genome shotgun (WGS) entry which is preliminary data.</text>
</comment>
<organism evidence="3 4">
    <name type="scientific">Candidatus Colimorpha enterica</name>
    <dbReference type="NCBI Taxonomy" id="3083063"/>
    <lineage>
        <taxon>Bacteria</taxon>
        <taxon>Pseudomonadati</taxon>
        <taxon>Bacteroidota</taxon>
        <taxon>Bacteroidia</taxon>
        <taxon>Bacteroidales</taxon>
        <taxon>Candidatus Colimorpha</taxon>
    </lineage>
</organism>
<dbReference type="Proteomes" id="UP001139365">
    <property type="component" value="Unassembled WGS sequence"/>
</dbReference>
<dbReference type="Pfam" id="PF06452">
    <property type="entry name" value="CBM9_1"/>
    <property type="match status" value="1"/>
</dbReference>
<dbReference type="GO" id="GO:0016052">
    <property type="term" value="P:carbohydrate catabolic process"/>
    <property type="evidence" value="ECO:0007669"/>
    <property type="project" value="InterPro"/>
</dbReference>